<proteinExistence type="predicted"/>
<accession>A0A9N9LPR7</accession>
<dbReference type="OrthoDB" id="10448023at2759"/>
<evidence type="ECO:0000313" key="2">
    <source>
        <dbReference type="Proteomes" id="UP000701801"/>
    </source>
</evidence>
<protein>
    <submittedName>
        <fullName evidence="1">Uncharacterized protein</fullName>
    </submittedName>
</protein>
<name>A0A9N9LPR7_9HELO</name>
<dbReference type="EMBL" id="CAJVRM010000296">
    <property type="protein sequence ID" value="CAG8979084.1"/>
    <property type="molecule type" value="Genomic_DNA"/>
</dbReference>
<dbReference type="Proteomes" id="UP000701801">
    <property type="component" value="Unassembled WGS sequence"/>
</dbReference>
<evidence type="ECO:0000313" key="1">
    <source>
        <dbReference type="EMBL" id="CAG8979084.1"/>
    </source>
</evidence>
<organism evidence="1 2">
    <name type="scientific">Hymenoscyphus albidus</name>
    <dbReference type="NCBI Taxonomy" id="595503"/>
    <lineage>
        <taxon>Eukaryota</taxon>
        <taxon>Fungi</taxon>
        <taxon>Dikarya</taxon>
        <taxon>Ascomycota</taxon>
        <taxon>Pezizomycotina</taxon>
        <taxon>Leotiomycetes</taxon>
        <taxon>Helotiales</taxon>
        <taxon>Helotiaceae</taxon>
        <taxon>Hymenoscyphus</taxon>
    </lineage>
</organism>
<comment type="caution">
    <text evidence="1">The sequence shown here is derived from an EMBL/GenBank/DDBJ whole genome shotgun (WGS) entry which is preliminary data.</text>
</comment>
<keyword evidence="2" id="KW-1185">Reference proteome</keyword>
<reference evidence="1" key="1">
    <citation type="submission" date="2021-07" db="EMBL/GenBank/DDBJ databases">
        <authorList>
            <person name="Durling M."/>
        </authorList>
    </citation>
    <scope>NUCLEOTIDE SEQUENCE</scope>
</reference>
<dbReference type="AlphaFoldDB" id="A0A9N9LPR7"/>
<gene>
    <name evidence="1" type="ORF">HYALB_00000213</name>
</gene>
<sequence length="76" mass="8244">MPAGNPRMIDLVTLFPPETSAESTLPVLNRAKALTCSSLPNANTSYLGIPKSPAKPETLLRTSEYPYVTGRLNVDR</sequence>